<evidence type="ECO:0000259" key="2">
    <source>
        <dbReference type="Pfam" id="PF01557"/>
    </source>
</evidence>
<sequence length="262" mass="27410">MTTTSPDLDATAALLDDAAREARGMDQLGLDASVAEAYDIQRRSMARREARGERLIGIKMGLTSRAKMAQVNITEVIWGQLTDAMVVENGGTMDASRFGQPRAEPEIAFRLGKSLSGVVTELEAWAAIEGVAPAVEILDSRFRNFKFNLADAIADNCSAAGLVVGPWTAPGVDFSNLGMCMSIDGRPVGIGSSAAILGHPIRTLVAAARLTAQYGGELRAGDIFLSGAPTAAVPLKPGMRVSLEVQSLGQCGFSVTTPSEGA</sequence>
<dbReference type="SUPFAM" id="SSF56529">
    <property type="entry name" value="FAH"/>
    <property type="match status" value="1"/>
</dbReference>
<evidence type="ECO:0000313" key="4">
    <source>
        <dbReference type="Proteomes" id="UP000825799"/>
    </source>
</evidence>
<organism evidence="3 4">
    <name type="scientific">Devosia salina</name>
    <dbReference type="NCBI Taxonomy" id="2860336"/>
    <lineage>
        <taxon>Bacteria</taxon>
        <taxon>Pseudomonadati</taxon>
        <taxon>Pseudomonadota</taxon>
        <taxon>Alphaproteobacteria</taxon>
        <taxon>Hyphomicrobiales</taxon>
        <taxon>Devosiaceae</taxon>
        <taxon>Devosia</taxon>
    </lineage>
</organism>
<keyword evidence="4" id="KW-1185">Reference proteome</keyword>
<dbReference type="EMBL" id="CP080590">
    <property type="protein sequence ID" value="QYO75632.1"/>
    <property type="molecule type" value="Genomic_DNA"/>
</dbReference>
<dbReference type="Pfam" id="PF01557">
    <property type="entry name" value="FAA_hydrolase"/>
    <property type="match status" value="1"/>
</dbReference>
<proteinExistence type="predicted"/>
<dbReference type="Gene3D" id="3.90.850.10">
    <property type="entry name" value="Fumarylacetoacetase-like, C-terminal domain"/>
    <property type="match status" value="1"/>
</dbReference>
<keyword evidence="3" id="KW-0378">Hydrolase</keyword>
<dbReference type="PANTHER" id="PTHR30143:SF0">
    <property type="entry name" value="2-KETO-4-PENTENOATE HYDRATASE"/>
    <property type="match status" value="1"/>
</dbReference>
<name>A0ABX8WDW6_9HYPH</name>
<dbReference type="GO" id="GO:0016787">
    <property type="term" value="F:hydrolase activity"/>
    <property type="evidence" value="ECO:0007669"/>
    <property type="project" value="UniProtKB-KW"/>
</dbReference>
<accession>A0ABX8WDW6</accession>
<keyword evidence="1" id="KW-0456">Lyase</keyword>
<dbReference type="PANTHER" id="PTHR30143">
    <property type="entry name" value="ACID HYDRATASE"/>
    <property type="match status" value="1"/>
</dbReference>
<dbReference type="Proteomes" id="UP000825799">
    <property type="component" value="Chromosome"/>
</dbReference>
<protein>
    <submittedName>
        <fullName evidence="3">Fumarylacetoacetate hydrolase family protein</fullName>
    </submittedName>
</protein>
<dbReference type="InterPro" id="IPR036663">
    <property type="entry name" value="Fumarylacetoacetase_C_sf"/>
</dbReference>
<feature type="domain" description="Fumarylacetoacetase-like C-terminal" evidence="2">
    <location>
        <begin position="72"/>
        <end position="255"/>
    </location>
</feature>
<reference evidence="3 4" key="1">
    <citation type="submission" date="2021-08" db="EMBL/GenBank/DDBJ databases">
        <title>Devosia salina sp. nov., isolated from the South China Sea sediment.</title>
        <authorList>
            <person name="Zhou Z."/>
        </authorList>
    </citation>
    <scope>NUCLEOTIDE SEQUENCE [LARGE SCALE GENOMIC DNA]</scope>
    <source>
        <strain evidence="3 4">SCS-3</strain>
    </source>
</reference>
<evidence type="ECO:0000256" key="1">
    <source>
        <dbReference type="ARBA" id="ARBA00023239"/>
    </source>
</evidence>
<gene>
    <name evidence="3" type="ORF">K1X15_13430</name>
</gene>
<dbReference type="RefSeq" id="WP_220304130.1">
    <property type="nucleotide sequence ID" value="NZ_CP080590.1"/>
</dbReference>
<dbReference type="InterPro" id="IPR050772">
    <property type="entry name" value="Hydratase-Decarb/MhpD_sf"/>
</dbReference>
<evidence type="ECO:0000313" key="3">
    <source>
        <dbReference type="EMBL" id="QYO75632.1"/>
    </source>
</evidence>
<dbReference type="InterPro" id="IPR011234">
    <property type="entry name" value="Fumarylacetoacetase-like_C"/>
</dbReference>